<proteinExistence type="predicted"/>
<sequence length="179" mass="20758">MPVFSFSHPILLDLTTKVFFVSRDVIFREDMFPFASDKHFGRYQLFTDIFQDSSAVNFQELSQPAYVSYNPEHEGPEPDLANQEFEQFGDSEPIQHMPENSADNLTARDLSMKKFDWDHPLHLQPMSPTSVKQQVSVSMDALGLLSIYQEVCYRLHDQDRQLFSVMESKEANHSLQKFS</sequence>
<organism evidence="1 2">
    <name type="scientific">Solanum verrucosum</name>
    <dbReference type="NCBI Taxonomy" id="315347"/>
    <lineage>
        <taxon>Eukaryota</taxon>
        <taxon>Viridiplantae</taxon>
        <taxon>Streptophyta</taxon>
        <taxon>Embryophyta</taxon>
        <taxon>Tracheophyta</taxon>
        <taxon>Spermatophyta</taxon>
        <taxon>Magnoliopsida</taxon>
        <taxon>eudicotyledons</taxon>
        <taxon>Gunneridae</taxon>
        <taxon>Pentapetalae</taxon>
        <taxon>asterids</taxon>
        <taxon>lamiids</taxon>
        <taxon>Solanales</taxon>
        <taxon>Solanaceae</taxon>
        <taxon>Solanoideae</taxon>
        <taxon>Solaneae</taxon>
        <taxon>Solanum</taxon>
    </lineage>
</organism>
<name>A0AAF0R8J0_SOLVR</name>
<dbReference type="AlphaFoldDB" id="A0AAF0R8J0"/>
<keyword evidence="2" id="KW-1185">Reference proteome</keyword>
<evidence type="ECO:0000313" key="2">
    <source>
        <dbReference type="Proteomes" id="UP001234989"/>
    </source>
</evidence>
<reference evidence="1" key="1">
    <citation type="submission" date="2023-08" db="EMBL/GenBank/DDBJ databases">
        <title>A de novo genome assembly of Solanum verrucosum Schlechtendal, a Mexican diploid species geographically isolated from the other diploid A-genome species in potato relatives.</title>
        <authorList>
            <person name="Hosaka K."/>
        </authorList>
    </citation>
    <scope>NUCLEOTIDE SEQUENCE</scope>
    <source>
        <tissue evidence="1">Young leaves</tissue>
    </source>
</reference>
<dbReference type="EMBL" id="CP133617">
    <property type="protein sequence ID" value="WMV34635.1"/>
    <property type="molecule type" value="Genomic_DNA"/>
</dbReference>
<gene>
    <name evidence="1" type="ORF">MTR67_028020</name>
</gene>
<protein>
    <submittedName>
        <fullName evidence="1">Uncharacterized protein</fullName>
    </submittedName>
</protein>
<accession>A0AAF0R8J0</accession>
<evidence type="ECO:0000313" key="1">
    <source>
        <dbReference type="EMBL" id="WMV34635.1"/>
    </source>
</evidence>
<dbReference type="Proteomes" id="UP001234989">
    <property type="component" value="Chromosome 6"/>
</dbReference>